<keyword evidence="4 7" id="KW-1133">Transmembrane helix</keyword>
<dbReference type="InterPro" id="IPR011701">
    <property type="entry name" value="MFS"/>
</dbReference>
<evidence type="ECO:0000313" key="9">
    <source>
        <dbReference type="Proteomes" id="UP001235712"/>
    </source>
</evidence>
<feature type="transmembrane region" description="Helical" evidence="7">
    <location>
        <begin position="117"/>
        <end position="137"/>
    </location>
</feature>
<organism evidence="8 9">
    <name type="scientific">Kineosporia succinea</name>
    <dbReference type="NCBI Taxonomy" id="84632"/>
    <lineage>
        <taxon>Bacteria</taxon>
        <taxon>Bacillati</taxon>
        <taxon>Actinomycetota</taxon>
        <taxon>Actinomycetes</taxon>
        <taxon>Kineosporiales</taxon>
        <taxon>Kineosporiaceae</taxon>
        <taxon>Kineosporia</taxon>
    </lineage>
</organism>
<dbReference type="PANTHER" id="PTHR23513:SF17">
    <property type="entry name" value="MEMBRANE PROTEIN"/>
    <property type="match status" value="1"/>
</dbReference>
<evidence type="ECO:0000256" key="1">
    <source>
        <dbReference type="ARBA" id="ARBA00004651"/>
    </source>
</evidence>
<keyword evidence="5 7" id="KW-0472">Membrane</keyword>
<feature type="transmembrane region" description="Helical" evidence="7">
    <location>
        <begin position="58"/>
        <end position="77"/>
    </location>
</feature>
<accession>A0ABT9P141</accession>
<feature type="transmembrane region" description="Helical" evidence="7">
    <location>
        <begin position="149"/>
        <end position="173"/>
    </location>
</feature>
<evidence type="ECO:0000256" key="5">
    <source>
        <dbReference type="ARBA" id="ARBA00023136"/>
    </source>
</evidence>
<dbReference type="CDD" id="cd06173">
    <property type="entry name" value="MFS_MefA_like"/>
    <property type="match status" value="1"/>
</dbReference>
<feature type="transmembrane region" description="Helical" evidence="7">
    <location>
        <begin position="377"/>
        <end position="399"/>
    </location>
</feature>
<protein>
    <submittedName>
        <fullName evidence="8">MFS family permease</fullName>
    </submittedName>
</protein>
<dbReference type="InterPro" id="IPR036259">
    <property type="entry name" value="MFS_trans_sf"/>
</dbReference>
<dbReference type="Gene3D" id="1.20.1250.20">
    <property type="entry name" value="MFS general substrate transporter like domains"/>
    <property type="match status" value="1"/>
</dbReference>
<dbReference type="EMBL" id="JAUSQZ010000001">
    <property type="protein sequence ID" value="MDP9826399.1"/>
    <property type="molecule type" value="Genomic_DNA"/>
</dbReference>
<feature type="transmembrane region" description="Helical" evidence="7">
    <location>
        <begin position="185"/>
        <end position="203"/>
    </location>
</feature>
<dbReference type="PANTHER" id="PTHR23513">
    <property type="entry name" value="INTEGRAL MEMBRANE EFFLUX PROTEIN-RELATED"/>
    <property type="match status" value="1"/>
</dbReference>
<dbReference type="RefSeq" id="WP_307241142.1">
    <property type="nucleotide sequence ID" value="NZ_JAUSQZ010000001.1"/>
</dbReference>
<feature type="transmembrane region" description="Helical" evidence="7">
    <location>
        <begin position="341"/>
        <end position="365"/>
    </location>
</feature>
<evidence type="ECO:0000256" key="3">
    <source>
        <dbReference type="ARBA" id="ARBA00022692"/>
    </source>
</evidence>
<proteinExistence type="predicted"/>
<feature type="compositionally biased region" description="Low complexity" evidence="6">
    <location>
        <begin position="436"/>
        <end position="447"/>
    </location>
</feature>
<dbReference type="Pfam" id="PF07690">
    <property type="entry name" value="MFS_1"/>
    <property type="match status" value="1"/>
</dbReference>
<feature type="transmembrane region" description="Helical" evidence="7">
    <location>
        <begin position="89"/>
        <end position="111"/>
    </location>
</feature>
<evidence type="ECO:0000256" key="6">
    <source>
        <dbReference type="SAM" id="MobiDB-lite"/>
    </source>
</evidence>
<keyword evidence="9" id="KW-1185">Reference proteome</keyword>
<feature type="transmembrane region" description="Helical" evidence="7">
    <location>
        <begin position="317"/>
        <end position="335"/>
    </location>
</feature>
<gene>
    <name evidence="8" type="ORF">J2S57_002148</name>
</gene>
<evidence type="ECO:0000256" key="2">
    <source>
        <dbReference type="ARBA" id="ARBA00022475"/>
    </source>
</evidence>
<feature type="region of interest" description="Disordered" evidence="6">
    <location>
        <begin position="434"/>
        <end position="469"/>
    </location>
</feature>
<feature type="transmembrane region" description="Helical" evidence="7">
    <location>
        <begin position="288"/>
        <end position="310"/>
    </location>
</feature>
<keyword evidence="3 7" id="KW-0812">Transmembrane</keyword>
<keyword evidence="2" id="KW-1003">Cell membrane</keyword>
<feature type="transmembrane region" description="Helical" evidence="7">
    <location>
        <begin position="405"/>
        <end position="426"/>
    </location>
</feature>
<evidence type="ECO:0000256" key="7">
    <source>
        <dbReference type="SAM" id="Phobius"/>
    </source>
</evidence>
<evidence type="ECO:0000313" key="8">
    <source>
        <dbReference type="EMBL" id="MDP9826399.1"/>
    </source>
</evidence>
<dbReference type="SUPFAM" id="SSF103473">
    <property type="entry name" value="MFS general substrate transporter"/>
    <property type="match status" value="1"/>
</dbReference>
<comment type="caution">
    <text evidence="8">The sequence shown here is derived from an EMBL/GenBank/DDBJ whole genome shotgun (WGS) entry which is preliminary data.</text>
</comment>
<reference evidence="8 9" key="1">
    <citation type="submission" date="2023-07" db="EMBL/GenBank/DDBJ databases">
        <title>Sequencing the genomes of 1000 actinobacteria strains.</title>
        <authorList>
            <person name="Klenk H.-P."/>
        </authorList>
    </citation>
    <scope>NUCLEOTIDE SEQUENCE [LARGE SCALE GENOMIC DNA]</scope>
    <source>
        <strain evidence="8 9">DSM 44388</strain>
    </source>
</reference>
<comment type="subcellular location">
    <subcellularLocation>
        <location evidence="1">Cell membrane</location>
        <topology evidence="1">Multi-pass membrane protein</topology>
    </subcellularLocation>
</comment>
<name>A0ABT9P141_9ACTN</name>
<evidence type="ECO:0000256" key="4">
    <source>
        <dbReference type="ARBA" id="ARBA00022989"/>
    </source>
</evidence>
<sequence>MPADRRSFLTDLMVVLRGASFRKLFSVRLVSQASDGAFQVGLASLVFFSTDRATTPTAVALAAVVTVVPYTLIGPFAGVLLDVWQRRQILLLANAIRSVMVLGVATMIFTIGVGPPVYLTALACLSMNRFFLAGLGASLPQVVPRHELVMANAVSPTCGTVATMLGGAVGFGLRTLLGAGDSTDAVVVGVAAVGYATASLLALRMPRTLLGPERSAPLNLRSLGSVARDVLRDLRAGAEHVRSRRTVANALGVIGLHRIGYGIMTITVMLLCRNYFSDPDNPDAGVALLARTVAALGLGVAVAAFLTPIVATRIGSWRWIGICLGIAAVVQAGFVTDAGIWLLWFGSFVFGLTGQSIKICVDSILQGDVDDSFRGRVFGFYDMVFNVALVSAAGLSVLLLPQDGYSPMVFMDVALVFAVAGIGYTFREHRQRQTLAEASSPAESPSPVGQNENGGPENRTPAAQRNLTD</sequence>
<dbReference type="Proteomes" id="UP001235712">
    <property type="component" value="Unassembled WGS sequence"/>
</dbReference>
<feature type="transmembrane region" description="Helical" evidence="7">
    <location>
        <begin position="250"/>
        <end position="276"/>
    </location>
</feature>